<comment type="similarity">
    <text evidence="10">Belongs to the protein kinase superfamily.</text>
</comment>
<evidence type="ECO:0000256" key="9">
    <source>
        <dbReference type="PROSITE-ProRule" id="PRU10141"/>
    </source>
</evidence>
<comment type="catalytic activity">
    <reaction evidence="7">
        <text>L-threonyl-[protein] + ATP = O-phospho-L-threonyl-[protein] + ADP + H(+)</text>
        <dbReference type="Rhea" id="RHEA:46608"/>
        <dbReference type="Rhea" id="RHEA-COMP:11060"/>
        <dbReference type="Rhea" id="RHEA-COMP:11605"/>
        <dbReference type="ChEBI" id="CHEBI:15378"/>
        <dbReference type="ChEBI" id="CHEBI:30013"/>
        <dbReference type="ChEBI" id="CHEBI:30616"/>
        <dbReference type="ChEBI" id="CHEBI:61977"/>
        <dbReference type="ChEBI" id="CHEBI:456216"/>
        <dbReference type="EC" id="2.7.11.1"/>
    </reaction>
</comment>
<evidence type="ECO:0000256" key="2">
    <source>
        <dbReference type="ARBA" id="ARBA00022527"/>
    </source>
</evidence>
<dbReference type="Gene3D" id="1.10.510.10">
    <property type="entry name" value="Transferase(Phosphotransferase) domain 1"/>
    <property type="match status" value="1"/>
</dbReference>
<dbReference type="SUPFAM" id="SSF56112">
    <property type="entry name" value="Protein kinase-like (PK-like)"/>
    <property type="match status" value="1"/>
</dbReference>
<dbReference type="Pfam" id="PF00069">
    <property type="entry name" value="Pkinase"/>
    <property type="match status" value="1"/>
</dbReference>
<dbReference type="PANTHER" id="PTHR24356:SF1">
    <property type="entry name" value="SERINE_THREONINE-PROTEIN KINASE GREATWALL"/>
    <property type="match status" value="1"/>
</dbReference>
<dbReference type="InterPro" id="IPR008271">
    <property type="entry name" value="Ser/Thr_kinase_AS"/>
</dbReference>
<keyword evidence="5" id="KW-0418">Kinase</keyword>
<accession>A0ABQ8QJW9</accession>
<sequence length="398" mass="45389">PSDLQPKDPRPPPLNLSDIEAFRTLGYGSTASVVYARTVRNSHPLDLPGSVLAVKIVEKKHLREADAVSCLFTQNTPESKQVERSILTELPWNPFVCGLIGTFVDTYNVYYAFEFCPQNSLRVVLDIGDQLEPTVAQFYFCGIVAGLAFLHDHDIVHRDVKPENIFLGPAGYPVIGDLGSARRMQDDFVQIKEREGVFEINHSALPFDWHEVGTFVYNAPEQYTAMTESRYVGPNIDWWAAGITLFEMLTRQYPFYSRDQNKMEEMIKRGKYRWPSGVRVGATVKALVAALLTLDPLERLGTHDAQEVMENPWFENVDWARYHSRQYVVGIFSLSFSFDCAQIDITSMQPPTRRNVYPGPGERWHEFALPMQQDVPGLKVTEPSLELVYDTRFKLKEI</sequence>
<dbReference type="Gene3D" id="3.30.200.20">
    <property type="entry name" value="Phosphorylase Kinase, domain 1"/>
    <property type="match status" value="1"/>
</dbReference>
<proteinExistence type="inferred from homology"/>
<comment type="catalytic activity">
    <reaction evidence="8">
        <text>L-seryl-[protein] + ATP = O-phospho-L-seryl-[protein] + ADP + H(+)</text>
        <dbReference type="Rhea" id="RHEA:17989"/>
        <dbReference type="Rhea" id="RHEA-COMP:9863"/>
        <dbReference type="Rhea" id="RHEA-COMP:11604"/>
        <dbReference type="ChEBI" id="CHEBI:15378"/>
        <dbReference type="ChEBI" id="CHEBI:29999"/>
        <dbReference type="ChEBI" id="CHEBI:30616"/>
        <dbReference type="ChEBI" id="CHEBI:83421"/>
        <dbReference type="ChEBI" id="CHEBI:456216"/>
        <dbReference type="EC" id="2.7.11.1"/>
    </reaction>
</comment>
<keyword evidence="4 9" id="KW-0547">Nucleotide-binding</keyword>
<evidence type="ECO:0000256" key="10">
    <source>
        <dbReference type="RuleBase" id="RU000304"/>
    </source>
</evidence>
<evidence type="ECO:0000256" key="4">
    <source>
        <dbReference type="ARBA" id="ARBA00022741"/>
    </source>
</evidence>
<feature type="non-terminal residue" evidence="12">
    <location>
        <position position="1"/>
    </location>
</feature>
<keyword evidence="6 9" id="KW-0067">ATP-binding</keyword>
<dbReference type="InterPro" id="IPR000719">
    <property type="entry name" value="Prot_kinase_dom"/>
</dbReference>
<name>A0ABQ8QJW9_9AGAR</name>
<evidence type="ECO:0000313" key="12">
    <source>
        <dbReference type="EMBL" id="KAJ3998835.1"/>
    </source>
</evidence>
<evidence type="ECO:0000259" key="11">
    <source>
        <dbReference type="PROSITE" id="PS50011"/>
    </source>
</evidence>
<comment type="caution">
    <text evidence="12">The sequence shown here is derived from an EMBL/GenBank/DDBJ whole genome shotgun (WGS) entry which is preliminary data.</text>
</comment>
<protein>
    <recommendedName>
        <fullName evidence="1">non-specific serine/threonine protein kinase</fullName>
        <ecNumber evidence="1">2.7.11.1</ecNumber>
    </recommendedName>
</protein>
<feature type="domain" description="Protein kinase" evidence="11">
    <location>
        <begin position="19"/>
        <end position="314"/>
    </location>
</feature>
<feature type="binding site" evidence="9">
    <location>
        <position position="55"/>
    </location>
    <ligand>
        <name>ATP</name>
        <dbReference type="ChEBI" id="CHEBI:30616"/>
    </ligand>
</feature>
<evidence type="ECO:0000256" key="3">
    <source>
        <dbReference type="ARBA" id="ARBA00022679"/>
    </source>
</evidence>
<reference evidence="12" key="1">
    <citation type="submission" date="2022-08" db="EMBL/GenBank/DDBJ databases">
        <authorList>
            <consortium name="DOE Joint Genome Institute"/>
            <person name="Min B."/>
            <person name="Riley R."/>
            <person name="Sierra-Patev S."/>
            <person name="Naranjo-Ortiz M."/>
            <person name="Looney B."/>
            <person name="Konkel Z."/>
            <person name="Slot J.C."/>
            <person name="Sakamoto Y."/>
            <person name="Steenwyk J.L."/>
            <person name="Rokas A."/>
            <person name="Carro J."/>
            <person name="Camarero S."/>
            <person name="Ferreira P."/>
            <person name="Molpeceres G."/>
            <person name="Ruiz-Duenas F.J."/>
            <person name="Serrano A."/>
            <person name="Henrissat B."/>
            <person name="Drula E."/>
            <person name="Hughes K.W."/>
            <person name="Mata J.L."/>
            <person name="Ishikawa N.K."/>
            <person name="Vargas-Isla R."/>
            <person name="Ushijima S."/>
            <person name="Smith C.A."/>
            <person name="Ahrendt S."/>
            <person name="Andreopoulos W."/>
            <person name="He G."/>
            <person name="Labutti K."/>
            <person name="Lipzen A."/>
            <person name="Ng V."/>
            <person name="Sandor L."/>
            <person name="Barry K."/>
            <person name="Martinez A.T."/>
            <person name="Xiao Y."/>
            <person name="Gibbons J.G."/>
            <person name="Terashima K."/>
            <person name="Hibbett D.S."/>
            <person name="Grigoriev I.V."/>
        </authorList>
    </citation>
    <scope>NUCLEOTIDE SEQUENCE</scope>
    <source>
        <strain evidence="12">TFB10827</strain>
    </source>
</reference>
<dbReference type="PROSITE" id="PS00108">
    <property type="entry name" value="PROTEIN_KINASE_ST"/>
    <property type="match status" value="1"/>
</dbReference>
<gene>
    <name evidence="12" type="ORF">F5050DRAFT_1566442</name>
</gene>
<dbReference type="InterPro" id="IPR017441">
    <property type="entry name" value="Protein_kinase_ATP_BS"/>
</dbReference>
<keyword evidence="2 10" id="KW-0723">Serine/threonine-protein kinase</keyword>
<dbReference type="EMBL" id="MU790551">
    <property type="protein sequence ID" value="KAJ3998835.1"/>
    <property type="molecule type" value="Genomic_DNA"/>
</dbReference>
<dbReference type="Proteomes" id="UP001163828">
    <property type="component" value="Unassembled WGS sequence"/>
</dbReference>
<dbReference type="InterPro" id="IPR050236">
    <property type="entry name" value="Ser_Thr_kinase_AGC"/>
</dbReference>
<evidence type="ECO:0000256" key="5">
    <source>
        <dbReference type="ARBA" id="ARBA00022777"/>
    </source>
</evidence>
<keyword evidence="13" id="KW-1185">Reference proteome</keyword>
<keyword evidence="3" id="KW-0808">Transferase</keyword>
<dbReference type="SMART" id="SM00220">
    <property type="entry name" value="S_TKc"/>
    <property type="match status" value="1"/>
</dbReference>
<evidence type="ECO:0000256" key="7">
    <source>
        <dbReference type="ARBA" id="ARBA00047899"/>
    </source>
</evidence>
<dbReference type="InterPro" id="IPR011009">
    <property type="entry name" value="Kinase-like_dom_sf"/>
</dbReference>
<evidence type="ECO:0000256" key="6">
    <source>
        <dbReference type="ARBA" id="ARBA00022840"/>
    </source>
</evidence>
<dbReference type="PROSITE" id="PS00107">
    <property type="entry name" value="PROTEIN_KINASE_ATP"/>
    <property type="match status" value="1"/>
</dbReference>
<dbReference type="EC" id="2.7.11.1" evidence="1"/>
<organism evidence="12 13">
    <name type="scientific">Lentinula boryana</name>
    <dbReference type="NCBI Taxonomy" id="40481"/>
    <lineage>
        <taxon>Eukaryota</taxon>
        <taxon>Fungi</taxon>
        <taxon>Dikarya</taxon>
        <taxon>Basidiomycota</taxon>
        <taxon>Agaricomycotina</taxon>
        <taxon>Agaricomycetes</taxon>
        <taxon>Agaricomycetidae</taxon>
        <taxon>Agaricales</taxon>
        <taxon>Marasmiineae</taxon>
        <taxon>Omphalotaceae</taxon>
        <taxon>Lentinula</taxon>
    </lineage>
</organism>
<evidence type="ECO:0000256" key="8">
    <source>
        <dbReference type="ARBA" id="ARBA00048679"/>
    </source>
</evidence>
<dbReference type="PROSITE" id="PS50011">
    <property type="entry name" value="PROTEIN_KINASE_DOM"/>
    <property type="match status" value="1"/>
</dbReference>
<evidence type="ECO:0000313" key="13">
    <source>
        <dbReference type="Proteomes" id="UP001163828"/>
    </source>
</evidence>
<dbReference type="PANTHER" id="PTHR24356">
    <property type="entry name" value="SERINE/THREONINE-PROTEIN KINASE"/>
    <property type="match status" value="1"/>
</dbReference>
<evidence type="ECO:0000256" key="1">
    <source>
        <dbReference type="ARBA" id="ARBA00012513"/>
    </source>
</evidence>